<sequence>MTEIFIYSIPPKTQPATLTAIGLPASLTSLGERVVCKSCRPSHTPLIAPGLCIDGQRRDWKLESGNMIYVLDRQLMGSERYSGTDRRDWVKSPGLCFSPWRQCTDGQRRDWKLESGNMIYVLNRQLMRSKGYSGKDRRVSHELDI</sequence>
<evidence type="ECO:0000313" key="2">
    <source>
        <dbReference type="Proteomes" id="UP001054945"/>
    </source>
</evidence>
<reference evidence="1 2" key="1">
    <citation type="submission" date="2021-06" db="EMBL/GenBank/DDBJ databases">
        <title>Caerostris extrusa draft genome.</title>
        <authorList>
            <person name="Kono N."/>
            <person name="Arakawa K."/>
        </authorList>
    </citation>
    <scope>NUCLEOTIDE SEQUENCE [LARGE SCALE GENOMIC DNA]</scope>
</reference>
<accession>A0AAV4P0X8</accession>
<protein>
    <submittedName>
        <fullName evidence="1">Uncharacterized protein</fullName>
    </submittedName>
</protein>
<dbReference type="AlphaFoldDB" id="A0AAV4P0X8"/>
<organism evidence="1 2">
    <name type="scientific">Caerostris extrusa</name>
    <name type="common">Bark spider</name>
    <name type="synonym">Caerostris bankana</name>
    <dbReference type="NCBI Taxonomy" id="172846"/>
    <lineage>
        <taxon>Eukaryota</taxon>
        <taxon>Metazoa</taxon>
        <taxon>Ecdysozoa</taxon>
        <taxon>Arthropoda</taxon>
        <taxon>Chelicerata</taxon>
        <taxon>Arachnida</taxon>
        <taxon>Araneae</taxon>
        <taxon>Araneomorphae</taxon>
        <taxon>Entelegynae</taxon>
        <taxon>Araneoidea</taxon>
        <taxon>Araneidae</taxon>
        <taxon>Caerostris</taxon>
    </lineage>
</organism>
<comment type="caution">
    <text evidence="1">The sequence shown here is derived from an EMBL/GenBank/DDBJ whole genome shotgun (WGS) entry which is preliminary data.</text>
</comment>
<evidence type="ECO:0000313" key="1">
    <source>
        <dbReference type="EMBL" id="GIX90289.1"/>
    </source>
</evidence>
<proteinExistence type="predicted"/>
<keyword evidence="2" id="KW-1185">Reference proteome</keyword>
<dbReference type="Proteomes" id="UP001054945">
    <property type="component" value="Unassembled WGS sequence"/>
</dbReference>
<gene>
    <name evidence="1" type="ORF">CEXT_494831</name>
</gene>
<name>A0AAV4P0X8_CAEEX</name>
<dbReference type="EMBL" id="BPLR01021491">
    <property type="protein sequence ID" value="GIX90289.1"/>
    <property type="molecule type" value="Genomic_DNA"/>
</dbReference>